<dbReference type="OrthoDB" id="3189808at2"/>
<protein>
    <submittedName>
        <fullName evidence="2">Putative NBD/HSP70 family sugar kinase</fullName>
    </submittedName>
</protein>
<dbReference type="InterPro" id="IPR036388">
    <property type="entry name" value="WH-like_DNA-bd_sf"/>
</dbReference>
<name>A0A542ZAQ4_RARFA</name>
<comment type="similarity">
    <text evidence="1">Belongs to the ROK (NagC/XylR) family.</text>
</comment>
<keyword evidence="2" id="KW-0808">Transferase</keyword>
<reference evidence="2 3" key="1">
    <citation type="submission" date="2019-06" db="EMBL/GenBank/DDBJ databases">
        <title>Sequencing the genomes of 1000 actinobacteria strains.</title>
        <authorList>
            <person name="Klenk H.-P."/>
        </authorList>
    </citation>
    <scope>NUCLEOTIDE SEQUENCE [LARGE SCALE GENOMIC DNA]</scope>
    <source>
        <strain evidence="2 3">DSM 4813</strain>
    </source>
</reference>
<accession>A0A542ZAQ4</accession>
<organism evidence="2 3">
    <name type="scientific">Rarobacter faecitabidus</name>
    <dbReference type="NCBI Taxonomy" id="13243"/>
    <lineage>
        <taxon>Bacteria</taxon>
        <taxon>Bacillati</taxon>
        <taxon>Actinomycetota</taxon>
        <taxon>Actinomycetes</taxon>
        <taxon>Micrococcales</taxon>
        <taxon>Rarobacteraceae</taxon>
        <taxon>Rarobacter</taxon>
    </lineage>
</organism>
<gene>
    <name evidence="2" type="ORF">FB461_2153</name>
</gene>
<dbReference type="InterPro" id="IPR036390">
    <property type="entry name" value="WH_DNA-bd_sf"/>
</dbReference>
<dbReference type="Gene3D" id="3.30.420.40">
    <property type="match status" value="2"/>
</dbReference>
<dbReference type="RefSeq" id="WP_142121899.1">
    <property type="nucleotide sequence ID" value="NZ_BAAASV010000002.1"/>
</dbReference>
<dbReference type="GO" id="GO:0016301">
    <property type="term" value="F:kinase activity"/>
    <property type="evidence" value="ECO:0007669"/>
    <property type="project" value="UniProtKB-KW"/>
</dbReference>
<dbReference type="AlphaFoldDB" id="A0A542ZAQ4"/>
<evidence type="ECO:0000256" key="1">
    <source>
        <dbReference type="ARBA" id="ARBA00006479"/>
    </source>
</evidence>
<dbReference type="Gene3D" id="1.10.10.10">
    <property type="entry name" value="Winged helix-like DNA-binding domain superfamily/Winged helix DNA-binding domain"/>
    <property type="match status" value="1"/>
</dbReference>
<comment type="caution">
    <text evidence="2">The sequence shown here is derived from an EMBL/GenBank/DDBJ whole genome shotgun (WGS) entry which is preliminary data.</text>
</comment>
<dbReference type="EMBL" id="VFOS01000004">
    <property type="protein sequence ID" value="TQL57419.1"/>
    <property type="molecule type" value="Genomic_DNA"/>
</dbReference>
<dbReference type="PANTHER" id="PTHR18964">
    <property type="entry name" value="ROK (REPRESSOR, ORF, KINASE) FAMILY"/>
    <property type="match status" value="1"/>
</dbReference>
<dbReference type="PROSITE" id="PS01125">
    <property type="entry name" value="ROK"/>
    <property type="match status" value="1"/>
</dbReference>
<dbReference type="Proteomes" id="UP000315389">
    <property type="component" value="Unassembled WGS sequence"/>
</dbReference>
<evidence type="ECO:0000313" key="3">
    <source>
        <dbReference type="Proteomes" id="UP000315389"/>
    </source>
</evidence>
<dbReference type="SUPFAM" id="SSF46785">
    <property type="entry name" value="Winged helix' DNA-binding domain"/>
    <property type="match status" value="1"/>
</dbReference>
<dbReference type="PANTHER" id="PTHR18964:SF173">
    <property type="entry name" value="GLUCOKINASE"/>
    <property type="match status" value="1"/>
</dbReference>
<dbReference type="InterPro" id="IPR043129">
    <property type="entry name" value="ATPase_NBD"/>
</dbReference>
<evidence type="ECO:0000313" key="2">
    <source>
        <dbReference type="EMBL" id="TQL57419.1"/>
    </source>
</evidence>
<dbReference type="Pfam" id="PF13412">
    <property type="entry name" value="HTH_24"/>
    <property type="match status" value="1"/>
</dbReference>
<keyword evidence="2" id="KW-0418">Kinase</keyword>
<dbReference type="Pfam" id="PF00480">
    <property type="entry name" value="ROK"/>
    <property type="match status" value="1"/>
</dbReference>
<sequence>MQWVNGSSSGAMALADRRPRSLLVKVEMNTMNAGVMGSRLRNRQLALNYIRQTGGCSRSDLMRELGLSRSGVNHLVSALIEEGIIEPQQEAQDSRGKRGRPSTFLNYRGSGGLVAGVDLGHGHVTVALATLSGEIRAEASESCDVDHDPEGAAQLARRLYDKLFAEVGASRVHHVVVGVPGPINERTGSLHAPTVLAGWINVRPLDLLERHFNVPVSLAHDATLGAYGEQLRGAGRGLQHVLYVKVSGGVGAAMIVNGQRFVGASGLAGEIGHTTIQGTSELCRCGNRGCLESIVSADTIRRQLGLSAGRDYDADTFDFREIKDVAGVRILSEAGWSLGRHLSDLCNCINPQVVVLGGSLGAHSDTFLRGVEQSISRFAQPGVVEDLEIVHSALGERSEIVGAVMLAVERAIPAISHE</sequence>
<keyword evidence="3" id="KW-1185">Reference proteome</keyword>
<proteinExistence type="inferred from homology"/>
<dbReference type="SUPFAM" id="SSF53067">
    <property type="entry name" value="Actin-like ATPase domain"/>
    <property type="match status" value="1"/>
</dbReference>
<dbReference type="InterPro" id="IPR049874">
    <property type="entry name" value="ROK_cs"/>
</dbReference>
<dbReference type="InterPro" id="IPR000600">
    <property type="entry name" value="ROK"/>
</dbReference>